<gene>
    <name evidence="1" type="ORF">AAGT95_06655</name>
</gene>
<dbReference type="EMBL" id="CP151919">
    <property type="protein sequence ID" value="XAD55652.1"/>
    <property type="molecule type" value="Genomic_DNA"/>
</dbReference>
<protein>
    <submittedName>
        <fullName evidence="1">AlpA family transcriptional regulator</fullName>
    </submittedName>
</protein>
<accession>A0ABZ3CWY7</accession>
<dbReference type="Proteomes" id="UP001453229">
    <property type="component" value="Chromosome"/>
</dbReference>
<evidence type="ECO:0000313" key="1">
    <source>
        <dbReference type="EMBL" id="XAD55652.1"/>
    </source>
</evidence>
<organism evidence="1 2">
    <name type="scientific">Salinicola lusitanus</name>
    <dbReference type="NCBI Taxonomy" id="1949085"/>
    <lineage>
        <taxon>Bacteria</taxon>
        <taxon>Pseudomonadati</taxon>
        <taxon>Pseudomonadota</taxon>
        <taxon>Gammaproteobacteria</taxon>
        <taxon>Oceanospirillales</taxon>
        <taxon>Halomonadaceae</taxon>
        <taxon>Salinicola</taxon>
    </lineage>
</organism>
<dbReference type="InterPro" id="IPR052931">
    <property type="entry name" value="Prophage_regulatory_activator"/>
</dbReference>
<dbReference type="RefSeq" id="WP_342595973.1">
    <property type="nucleotide sequence ID" value="NZ_CP151919.1"/>
</dbReference>
<dbReference type="PANTHER" id="PTHR36154:SF1">
    <property type="entry name" value="DNA-BINDING TRANSCRIPTIONAL ACTIVATOR ALPA"/>
    <property type="match status" value="1"/>
</dbReference>
<dbReference type="Gene3D" id="1.10.238.160">
    <property type="match status" value="1"/>
</dbReference>
<dbReference type="Pfam" id="PF05930">
    <property type="entry name" value="Phage_AlpA"/>
    <property type="match status" value="1"/>
</dbReference>
<keyword evidence="2" id="KW-1185">Reference proteome</keyword>
<proteinExistence type="predicted"/>
<sequence length="63" mass="7492">MRLIKLKDVMFQTGLARSTVYKYISENRFPKPVSLGERNVAWVEREVEDWIASKIMERDEVCE</sequence>
<name>A0ABZ3CWY7_9GAMM</name>
<dbReference type="PANTHER" id="PTHR36154">
    <property type="entry name" value="DNA-BINDING TRANSCRIPTIONAL ACTIVATOR ALPA"/>
    <property type="match status" value="1"/>
</dbReference>
<reference evidence="1 2" key="1">
    <citation type="submission" date="2024-04" db="EMBL/GenBank/DDBJ databases">
        <title>Salinicola lusitanus LLJ914,a marine bacterium isolated from the Okinawa Trough.</title>
        <authorList>
            <person name="Li J."/>
        </authorList>
    </citation>
    <scope>NUCLEOTIDE SEQUENCE [LARGE SCALE GENOMIC DNA]</scope>
    <source>
        <strain evidence="1 2">LLJ914</strain>
    </source>
</reference>
<dbReference type="InterPro" id="IPR010260">
    <property type="entry name" value="AlpA"/>
</dbReference>
<evidence type="ECO:0000313" key="2">
    <source>
        <dbReference type="Proteomes" id="UP001453229"/>
    </source>
</evidence>